<comment type="caution">
    <text evidence="1">The sequence shown here is derived from an EMBL/GenBank/DDBJ whole genome shotgun (WGS) entry which is preliminary data.</text>
</comment>
<gene>
    <name evidence="1" type="ORF">DES49_2789</name>
</gene>
<organism evidence="1 2">
    <name type="scientific">Halospina denitrificans</name>
    <dbReference type="NCBI Taxonomy" id="332522"/>
    <lineage>
        <taxon>Bacteria</taxon>
        <taxon>Pseudomonadati</taxon>
        <taxon>Pseudomonadota</taxon>
        <taxon>Gammaproteobacteria</taxon>
        <taxon>Halospina</taxon>
    </lineage>
</organism>
<evidence type="ECO:0000313" key="2">
    <source>
        <dbReference type="Proteomes" id="UP000295830"/>
    </source>
</evidence>
<reference evidence="1 2" key="1">
    <citation type="submission" date="2019-03" db="EMBL/GenBank/DDBJ databases">
        <title>Genomic Encyclopedia of Type Strains, Phase IV (KMG-IV): sequencing the most valuable type-strain genomes for metagenomic binning, comparative biology and taxonomic classification.</title>
        <authorList>
            <person name="Goeker M."/>
        </authorList>
    </citation>
    <scope>NUCLEOTIDE SEQUENCE [LARGE SCALE GENOMIC DNA]</scope>
    <source>
        <strain evidence="1 2">DSM 15505</strain>
    </source>
</reference>
<sequence length="31" mass="3069">MGSGVVHSRSVSRGAGIATMTKTINPVGLIA</sequence>
<proteinExistence type="predicted"/>
<dbReference type="AlphaFoldDB" id="A0A4R7JL49"/>
<keyword evidence="2" id="KW-1185">Reference proteome</keyword>
<evidence type="ECO:0000313" key="1">
    <source>
        <dbReference type="EMBL" id="TDT37827.1"/>
    </source>
</evidence>
<dbReference type="EMBL" id="SOAX01000007">
    <property type="protein sequence ID" value="TDT37827.1"/>
    <property type="molecule type" value="Genomic_DNA"/>
</dbReference>
<dbReference type="Proteomes" id="UP000295830">
    <property type="component" value="Unassembled WGS sequence"/>
</dbReference>
<name>A0A4R7JL49_9GAMM</name>
<accession>A0A4R7JL49</accession>
<protein>
    <submittedName>
        <fullName evidence="1">Uncharacterized protein</fullName>
    </submittedName>
</protein>